<dbReference type="RefSeq" id="WP_089416309.1">
    <property type="nucleotide sequence ID" value="NZ_CP022423.1"/>
</dbReference>
<sequence length="181" mass="19262">MGMIKWLRAKAARARRHGDSAAKAVETTASELGAGSTLNPHDHEDDLPDGEAQAGGLDFVAAIRAHQAWKGRLLGYVQGQSTETFDAAEVARDDVCVLGHWLHGPGCQVLEDPALLPELKAAHAQFHQLAGQIVQAMQAGDVATAQHLMATDYHRVSVRMQGKLAELFLIAAPPESTSATA</sequence>
<dbReference type="EMBL" id="CP022423">
    <property type="protein sequence ID" value="ASM77107.1"/>
    <property type="molecule type" value="Genomic_DNA"/>
</dbReference>
<protein>
    <recommendedName>
        <fullName evidence="2">Chemoreceptor zinc-binding domain-containing protein</fullName>
    </recommendedName>
</protein>
<dbReference type="InterPro" id="IPR025991">
    <property type="entry name" value="Chemoreceptor_zinc-bind_dom"/>
</dbReference>
<accession>A0A221KE36</accession>
<proteinExistence type="predicted"/>
<evidence type="ECO:0000259" key="2">
    <source>
        <dbReference type="Pfam" id="PF13682"/>
    </source>
</evidence>
<dbReference type="Gene3D" id="1.20.120.30">
    <property type="entry name" value="Aspartate receptor, ligand-binding domain"/>
    <property type="match status" value="1"/>
</dbReference>
<dbReference type="AlphaFoldDB" id="A0A221KE36"/>
<dbReference type="OrthoDB" id="8613985at2"/>
<reference evidence="3 4" key="1">
    <citation type="submission" date="2017-07" db="EMBL/GenBank/DDBJ databases">
        <title>Complete Genome Sequence of the cosmetic ferment Vitreoscilla filiformis (ATCC15551).</title>
        <authorList>
            <person name="Contreras S."/>
            <person name="Sagory-Zalkind P."/>
            <person name="Blanquart H."/>
            <person name="Iltis A."/>
            <person name="Morand S.C."/>
        </authorList>
    </citation>
    <scope>NUCLEOTIDE SEQUENCE [LARGE SCALE GENOMIC DNA]</scope>
    <source>
        <strain evidence="3 4">ATCC 15551</strain>
    </source>
</reference>
<dbReference type="Pfam" id="PF13682">
    <property type="entry name" value="CZB"/>
    <property type="match status" value="1"/>
</dbReference>
<evidence type="ECO:0000256" key="1">
    <source>
        <dbReference type="SAM" id="MobiDB-lite"/>
    </source>
</evidence>
<evidence type="ECO:0000313" key="4">
    <source>
        <dbReference type="Proteomes" id="UP000199729"/>
    </source>
</evidence>
<organism evidence="3 4">
    <name type="scientific">Vitreoscilla filiformis</name>
    <dbReference type="NCBI Taxonomy" id="63"/>
    <lineage>
        <taxon>Bacteria</taxon>
        <taxon>Pseudomonadati</taxon>
        <taxon>Pseudomonadota</taxon>
        <taxon>Betaproteobacteria</taxon>
        <taxon>Neisseriales</taxon>
        <taxon>Neisseriaceae</taxon>
        <taxon>Vitreoscilla</taxon>
    </lineage>
</organism>
<keyword evidence="4" id="KW-1185">Reference proteome</keyword>
<feature type="region of interest" description="Disordered" evidence="1">
    <location>
        <begin position="17"/>
        <end position="51"/>
    </location>
</feature>
<evidence type="ECO:0000313" key="3">
    <source>
        <dbReference type="EMBL" id="ASM77107.1"/>
    </source>
</evidence>
<gene>
    <name evidence="3" type="ORF">VITFI_CDS1329</name>
</gene>
<dbReference type="Proteomes" id="UP000199729">
    <property type="component" value="Chromosome"/>
</dbReference>
<feature type="domain" description="Chemoreceptor zinc-binding" evidence="2">
    <location>
        <begin position="66"/>
        <end position="134"/>
    </location>
</feature>
<name>A0A221KE36_VITFI</name>
<dbReference type="KEGG" id="vff:VITFI_CDS1329"/>